<comment type="caution">
    <text evidence="1">The sequence shown here is derived from an EMBL/GenBank/DDBJ whole genome shotgun (WGS) entry which is preliminary data.</text>
</comment>
<accession>A0A9N9CD29</accession>
<dbReference type="Proteomes" id="UP000789759">
    <property type="component" value="Unassembled WGS sequence"/>
</dbReference>
<keyword evidence="2" id="KW-1185">Reference proteome</keyword>
<gene>
    <name evidence="1" type="ORF">CPELLU_LOCUS6767</name>
</gene>
<sequence>MDDERWAILFDQEYIRAEDYKRCLQAVNDFNIFIDELPDLLKKDTVVELSQCSNCHKISLPQQSQDEDMQQCHRQRYSHNIERVASVDGLLNTKLDITTLKSLFELVGMNFEEFSKSANYFFELYKVYVCRKCDVISSLPEHAGYRSSNHKHSYILTSLDQLKGIKFDLLHFFDILKNCVDYLRPEAHSNRWDIYFGPVTLGKRIFYSGNFGNTDWKEYIKIDEFHKNHETLEIYTRFLEALPKRLYHWALYKCLDCNTISSNSRIVGPCWQTNNWSDENHYLSQIAHKFERIENVDIFLNSKVSLNILGKAYAQRNNL</sequence>
<dbReference type="EMBL" id="CAJVQA010004315">
    <property type="protein sequence ID" value="CAG8596103.1"/>
    <property type="molecule type" value="Genomic_DNA"/>
</dbReference>
<evidence type="ECO:0000313" key="2">
    <source>
        <dbReference type="Proteomes" id="UP000789759"/>
    </source>
</evidence>
<organism evidence="1 2">
    <name type="scientific">Cetraspora pellucida</name>
    <dbReference type="NCBI Taxonomy" id="1433469"/>
    <lineage>
        <taxon>Eukaryota</taxon>
        <taxon>Fungi</taxon>
        <taxon>Fungi incertae sedis</taxon>
        <taxon>Mucoromycota</taxon>
        <taxon>Glomeromycotina</taxon>
        <taxon>Glomeromycetes</taxon>
        <taxon>Diversisporales</taxon>
        <taxon>Gigasporaceae</taxon>
        <taxon>Cetraspora</taxon>
    </lineage>
</organism>
<dbReference type="OrthoDB" id="2303642at2759"/>
<reference evidence="1" key="1">
    <citation type="submission" date="2021-06" db="EMBL/GenBank/DDBJ databases">
        <authorList>
            <person name="Kallberg Y."/>
            <person name="Tangrot J."/>
            <person name="Rosling A."/>
        </authorList>
    </citation>
    <scope>NUCLEOTIDE SEQUENCE</scope>
    <source>
        <strain evidence="1">FL966</strain>
    </source>
</reference>
<dbReference type="AlphaFoldDB" id="A0A9N9CD29"/>
<protein>
    <submittedName>
        <fullName evidence="1">4443_t:CDS:1</fullName>
    </submittedName>
</protein>
<evidence type="ECO:0000313" key="1">
    <source>
        <dbReference type="EMBL" id="CAG8596103.1"/>
    </source>
</evidence>
<proteinExistence type="predicted"/>
<name>A0A9N9CD29_9GLOM</name>